<feature type="domain" description="HTH cro/C1-type" evidence="1">
    <location>
        <begin position="8"/>
        <end position="67"/>
    </location>
</feature>
<gene>
    <name evidence="2" type="ORF">HMPREF9372_3406</name>
</gene>
<reference evidence="2 3" key="1">
    <citation type="submission" date="2011-04" db="EMBL/GenBank/DDBJ databases">
        <authorList>
            <person name="Muzny D."/>
            <person name="Qin X."/>
            <person name="Deng J."/>
            <person name="Jiang H."/>
            <person name="Liu Y."/>
            <person name="Qu J."/>
            <person name="Song X.-Z."/>
            <person name="Zhang L."/>
            <person name="Thornton R."/>
            <person name="Coyle M."/>
            <person name="Francisco L."/>
            <person name="Jackson L."/>
            <person name="Javaid M."/>
            <person name="Korchina V."/>
            <person name="Kovar C."/>
            <person name="Mata R."/>
            <person name="Mathew T."/>
            <person name="Ngo R."/>
            <person name="Nguyen L."/>
            <person name="Nguyen N."/>
            <person name="Okwuonu G."/>
            <person name="Ongeri F."/>
            <person name="Pham C."/>
            <person name="Simmons D."/>
            <person name="Wilczek-Boney K."/>
            <person name="Hale W."/>
            <person name="Jakkamsetti A."/>
            <person name="Pham P."/>
            <person name="Ruth R."/>
            <person name="San Lucas F."/>
            <person name="Warren J."/>
            <person name="Zhang J."/>
            <person name="Zhao Z."/>
            <person name="Zhou C."/>
            <person name="Zhu D."/>
            <person name="Lee S."/>
            <person name="Bess C."/>
            <person name="Blankenburg K."/>
            <person name="Forbes L."/>
            <person name="Fu Q."/>
            <person name="Gubbala S."/>
            <person name="Hirani K."/>
            <person name="Jayaseelan J.C."/>
            <person name="Lara F."/>
            <person name="Munidasa M."/>
            <person name="Palculict T."/>
            <person name="Patil S."/>
            <person name="Pu L.-L."/>
            <person name="Saada N."/>
            <person name="Tang L."/>
            <person name="Weissenberger G."/>
            <person name="Zhu Y."/>
            <person name="Hemphill L."/>
            <person name="Shang Y."/>
            <person name="Youmans B."/>
            <person name="Ayvaz T."/>
            <person name="Ross M."/>
            <person name="Santibanez J."/>
            <person name="Aqrawi P."/>
            <person name="Gross S."/>
            <person name="Joshi V."/>
            <person name="Fowler G."/>
            <person name="Nazareth L."/>
            <person name="Reid J."/>
            <person name="Worley K."/>
            <person name="Petrosino J."/>
            <person name="Highlander S."/>
            <person name="Gibbs R."/>
        </authorList>
    </citation>
    <scope>NUCLEOTIDE SEQUENCE [LARGE SCALE GENOMIC DNA]</scope>
    <source>
        <strain evidence="2 3">2681</strain>
    </source>
</reference>
<name>F9DX75_9BACL</name>
<dbReference type="Gene3D" id="1.10.260.40">
    <property type="entry name" value="lambda repressor-like DNA-binding domains"/>
    <property type="match status" value="1"/>
</dbReference>
<protein>
    <submittedName>
        <fullName evidence="2">XRE family transcriptional regulator</fullName>
    </submittedName>
</protein>
<evidence type="ECO:0000259" key="1">
    <source>
        <dbReference type="PROSITE" id="PS50943"/>
    </source>
</evidence>
<dbReference type="HOGENOM" id="CLU_066192_4_1_9"/>
<dbReference type="PROSITE" id="PS50943">
    <property type="entry name" value="HTH_CROC1"/>
    <property type="match status" value="1"/>
</dbReference>
<dbReference type="eggNOG" id="COG1396">
    <property type="taxonomic scope" value="Bacteria"/>
</dbReference>
<dbReference type="InterPro" id="IPR010982">
    <property type="entry name" value="Lambda_DNA-bd_dom_sf"/>
</dbReference>
<accession>F9DX75</accession>
<dbReference type="SMART" id="SM00530">
    <property type="entry name" value="HTH_XRE"/>
    <property type="match status" value="1"/>
</dbReference>
<dbReference type="CDD" id="cd00093">
    <property type="entry name" value="HTH_XRE"/>
    <property type="match status" value="1"/>
</dbReference>
<dbReference type="EMBL" id="AFPZ01000105">
    <property type="protein sequence ID" value="EGQ21123.1"/>
    <property type="molecule type" value="Genomic_DNA"/>
</dbReference>
<dbReference type="SUPFAM" id="SSF47413">
    <property type="entry name" value="lambda repressor-like DNA-binding domains"/>
    <property type="match status" value="1"/>
</dbReference>
<evidence type="ECO:0000313" key="2">
    <source>
        <dbReference type="EMBL" id="EGQ21123.1"/>
    </source>
</evidence>
<sequence>MKNLGEFIKELRGKESLRDAAKRIGISHTYLDTVEKGFDKRSGKPINPTPETLKMISRAYNCDYGELMKLADYWNEEDITEEKEFQAFANDPELERWYRKLPESDEEDVRKLREMWEIIRRDKR</sequence>
<proteinExistence type="predicted"/>
<dbReference type="RefSeq" id="WP_009498097.1">
    <property type="nucleotide sequence ID" value="NZ_GL982998.1"/>
</dbReference>
<dbReference type="GO" id="GO:0003677">
    <property type="term" value="F:DNA binding"/>
    <property type="evidence" value="ECO:0007669"/>
    <property type="project" value="InterPro"/>
</dbReference>
<dbReference type="Proteomes" id="UP000005316">
    <property type="component" value="Unassembled WGS sequence"/>
</dbReference>
<dbReference type="InterPro" id="IPR001387">
    <property type="entry name" value="Cro/C1-type_HTH"/>
</dbReference>
<dbReference type="Pfam" id="PF01381">
    <property type="entry name" value="HTH_3"/>
    <property type="match status" value="1"/>
</dbReference>
<comment type="caution">
    <text evidence="2">The sequence shown here is derived from an EMBL/GenBank/DDBJ whole genome shotgun (WGS) entry which is preliminary data.</text>
</comment>
<dbReference type="AlphaFoldDB" id="F9DX75"/>
<organism evidence="2 3">
    <name type="scientific">Sporosarcina newyorkensis 2681</name>
    <dbReference type="NCBI Taxonomy" id="1027292"/>
    <lineage>
        <taxon>Bacteria</taxon>
        <taxon>Bacillati</taxon>
        <taxon>Bacillota</taxon>
        <taxon>Bacilli</taxon>
        <taxon>Bacillales</taxon>
        <taxon>Caryophanaceae</taxon>
        <taxon>Sporosarcina</taxon>
    </lineage>
</organism>
<evidence type="ECO:0000313" key="3">
    <source>
        <dbReference type="Proteomes" id="UP000005316"/>
    </source>
</evidence>